<dbReference type="InterPro" id="IPR002156">
    <property type="entry name" value="RNaseH_domain"/>
</dbReference>
<reference evidence="8" key="2">
    <citation type="journal article" date="2024" name="Plant">
        <title>Genomic evolution and insights into agronomic trait innovations of Sesamum species.</title>
        <authorList>
            <person name="Miao H."/>
            <person name="Wang L."/>
            <person name="Qu L."/>
            <person name="Liu H."/>
            <person name="Sun Y."/>
            <person name="Le M."/>
            <person name="Wang Q."/>
            <person name="Wei S."/>
            <person name="Zheng Y."/>
            <person name="Lin W."/>
            <person name="Duan Y."/>
            <person name="Cao H."/>
            <person name="Xiong S."/>
            <person name="Wang X."/>
            <person name="Wei L."/>
            <person name="Li C."/>
            <person name="Ma Q."/>
            <person name="Ju M."/>
            <person name="Zhao R."/>
            <person name="Li G."/>
            <person name="Mu C."/>
            <person name="Tian Q."/>
            <person name="Mei H."/>
            <person name="Zhang T."/>
            <person name="Gao T."/>
            <person name="Zhang H."/>
        </authorList>
    </citation>
    <scope>NUCLEOTIDE SEQUENCE</scope>
    <source>
        <strain evidence="8">KEN1</strain>
    </source>
</reference>
<keyword evidence="1" id="KW-0808">Transferase</keyword>
<evidence type="ECO:0000256" key="1">
    <source>
        <dbReference type="ARBA" id="ARBA00022679"/>
    </source>
</evidence>
<dbReference type="Pfam" id="PF17917">
    <property type="entry name" value="RT_RNaseH"/>
    <property type="match status" value="1"/>
</dbReference>
<dbReference type="Gene3D" id="3.30.420.10">
    <property type="entry name" value="Ribonuclease H-like superfamily/Ribonuclease H"/>
    <property type="match status" value="1"/>
</dbReference>
<feature type="domain" description="RNase H type-1" evidence="7">
    <location>
        <begin position="225"/>
        <end position="314"/>
    </location>
</feature>
<protein>
    <recommendedName>
        <fullName evidence="7">RNase H type-1 domain-containing protein</fullName>
    </recommendedName>
</protein>
<evidence type="ECO:0000256" key="4">
    <source>
        <dbReference type="ARBA" id="ARBA00022759"/>
    </source>
</evidence>
<keyword evidence="6" id="KW-0695">RNA-directed DNA polymerase</keyword>
<sequence length="314" mass="35130">MDIQRIVGTKARGKVAYVCGLHRPKQSLPQGLIPLPRIDLLVDSTSRCERLSMLDAYQGYNQIKLAKADQEKTSFITDRGLYCYNVMSFRLKNAGATYQRMKYGVKLNPKTCVFGVEGGKFLGYLVTQRVATSAVITREERGTHLPIYYTSRMLQGAEDRYDPMEKLILALVHTARKLRPYFLAHPITVLTDKPLREALQKGHVGAIKAQALVDFMIECPFKETPKAMWELYVDGSATSMQSGGGIVLVDPEREKLKFVIRYSELISNNEAKYETLLLGIKIAAEAGVRCIKIYSDSQLVVEQISGGSQPEVSP</sequence>
<dbReference type="Pfam" id="PF13456">
    <property type="entry name" value="RVT_3"/>
    <property type="match status" value="1"/>
</dbReference>
<dbReference type="PANTHER" id="PTHR48475:SF2">
    <property type="entry name" value="RIBONUCLEASE H"/>
    <property type="match status" value="1"/>
</dbReference>
<reference evidence="8" key="1">
    <citation type="submission" date="2020-06" db="EMBL/GenBank/DDBJ databases">
        <authorList>
            <person name="Li T."/>
            <person name="Hu X."/>
            <person name="Zhang T."/>
            <person name="Song X."/>
            <person name="Zhang H."/>
            <person name="Dai N."/>
            <person name="Sheng W."/>
            <person name="Hou X."/>
            <person name="Wei L."/>
        </authorList>
    </citation>
    <scope>NUCLEOTIDE SEQUENCE</scope>
    <source>
        <strain evidence="8">KEN1</strain>
        <tissue evidence="8">Leaf</tissue>
    </source>
</reference>
<organism evidence="8">
    <name type="scientific">Sesamum latifolium</name>
    <dbReference type="NCBI Taxonomy" id="2727402"/>
    <lineage>
        <taxon>Eukaryota</taxon>
        <taxon>Viridiplantae</taxon>
        <taxon>Streptophyta</taxon>
        <taxon>Embryophyta</taxon>
        <taxon>Tracheophyta</taxon>
        <taxon>Spermatophyta</taxon>
        <taxon>Magnoliopsida</taxon>
        <taxon>eudicotyledons</taxon>
        <taxon>Gunneridae</taxon>
        <taxon>Pentapetalae</taxon>
        <taxon>asterids</taxon>
        <taxon>lamiids</taxon>
        <taxon>Lamiales</taxon>
        <taxon>Pedaliaceae</taxon>
        <taxon>Sesamum</taxon>
    </lineage>
</organism>
<dbReference type="Gene3D" id="3.30.70.270">
    <property type="match status" value="1"/>
</dbReference>
<comment type="caution">
    <text evidence="8">The sequence shown here is derived from an EMBL/GenBank/DDBJ whole genome shotgun (WGS) entry which is preliminary data.</text>
</comment>
<dbReference type="CDD" id="cd01647">
    <property type="entry name" value="RT_LTR"/>
    <property type="match status" value="1"/>
</dbReference>
<dbReference type="InterPro" id="IPR041373">
    <property type="entry name" value="RT_RNaseH"/>
</dbReference>
<evidence type="ECO:0000256" key="3">
    <source>
        <dbReference type="ARBA" id="ARBA00022722"/>
    </source>
</evidence>
<dbReference type="Gene3D" id="3.10.10.10">
    <property type="entry name" value="HIV Type 1 Reverse Transcriptase, subunit A, domain 1"/>
    <property type="match status" value="1"/>
</dbReference>
<keyword evidence="5" id="KW-0378">Hydrolase</keyword>
<dbReference type="InterPro" id="IPR012337">
    <property type="entry name" value="RNaseH-like_sf"/>
</dbReference>
<dbReference type="GO" id="GO:0003964">
    <property type="term" value="F:RNA-directed DNA polymerase activity"/>
    <property type="evidence" value="ECO:0007669"/>
    <property type="project" value="UniProtKB-KW"/>
</dbReference>
<gene>
    <name evidence="8" type="ORF">Slati_2918100</name>
</gene>
<accession>A0AAW2VDW2</accession>
<dbReference type="InterPro" id="IPR043128">
    <property type="entry name" value="Rev_trsase/Diguanyl_cyclase"/>
</dbReference>
<dbReference type="GO" id="GO:0003676">
    <property type="term" value="F:nucleic acid binding"/>
    <property type="evidence" value="ECO:0007669"/>
    <property type="project" value="InterPro"/>
</dbReference>
<dbReference type="PROSITE" id="PS50879">
    <property type="entry name" value="RNASE_H_1"/>
    <property type="match status" value="1"/>
</dbReference>
<evidence type="ECO:0000256" key="2">
    <source>
        <dbReference type="ARBA" id="ARBA00022695"/>
    </source>
</evidence>
<keyword evidence="4" id="KW-0255">Endonuclease</keyword>
<dbReference type="PANTHER" id="PTHR48475">
    <property type="entry name" value="RIBONUCLEASE H"/>
    <property type="match status" value="1"/>
</dbReference>
<dbReference type="InterPro" id="IPR043502">
    <property type="entry name" value="DNA/RNA_pol_sf"/>
</dbReference>
<evidence type="ECO:0000259" key="7">
    <source>
        <dbReference type="PROSITE" id="PS50879"/>
    </source>
</evidence>
<keyword evidence="2" id="KW-0548">Nucleotidyltransferase</keyword>
<name>A0AAW2VDW2_9LAMI</name>
<dbReference type="GO" id="GO:0004523">
    <property type="term" value="F:RNA-DNA hybrid ribonuclease activity"/>
    <property type="evidence" value="ECO:0007669"/>
    <property type="project" value="InterPro"/>
</dbReference>
<evidence type="ECO:0000256" key="6">
    <source>
        <dbReference type="ARBA" id="ARBA00022918"/>
    </source>
</evidence>
<evidence type="ECO:0000313" key="8">
    <source>
        <dbReference type="EMBL" id="KAL0427433.1"/>
    </source>
</evidence>
<dbReference type="SUPFAM" id="SSF53098">
    <property type="entry name" value="Ribonuclease H-like"/>
    <property type="match status" value="1"/>
</dbReference>
<keyword evidence="3" id="KW-0540">Nuclease</keyword>
<proteinExistence type="predicted"/>
<dbReference type="EMBL" id="JACGWN010000010">
    <property type="protein sequence ID" value="KAL0427433.1"/>
    <property type="molecule type" value="Genomic_DNA"/>
</dbReference>
<dbReference type="InterPro" id="IPR036397">
    <property type="entry name" value="RNaseH_sf"/>
</dbReference>
<evidence type="ECO:0000256" key="5">
    <source>
        <dbReference type="ARBA" id="ARBA00022801"/>
    </source>
</evidence>
<dbReference type="AlphaFoldDB" id="A0AAW2VDW2"/>
<dbReference type="SUPFAM" id="SSF56672">
    <property type="entry name" value="DNA/RNA polymerases"/>
    <property type="match status" value="1"/>
</dbReference>